<dbReference type="InterPro" id="IPR001173">
    <property type="entry name" value="Glyco_trans_2-like"/>
</dbReference>
<dbReference type="PANTHER" id="PTHR22916">
    <property type="entry name" value="GLYCOSYLTRANSFERASE"/>
    <property type="match status" value="1"/>
</dbReference>
<dbReference type="CDD" id="cd00761">
    <property type="entry name" value="Glyco_tranf_GTA_type"/>
    <property type="match status" value="1"/>
</dbReference>
<dbReference type="AlphaFoldDB" id="S2KXQ8"/>
<dbReference type="Pfam" id="PF00535">
    <property type="entry name" value="Glycos_transf_2"/>
    <property type="match status" value="1"/>
</dbReference>
<dbReference type="InterPro" id="IPR029044">
    <property type="entry name" value="Nucleotide-diphossugar_trans"/>
</dbReference>
<sequence length="311" mass="37125">MVSVIIPVYNVEEYLKEALESVVNQSLKDIEIIIINDGSTDKSLRIIKGYATKDKRIKIINQKNQGQSIARNSGIENAKGKYIYFMDSDDYIALETLEICYKKCEKYELEMVCFDAFSFSNIENFKYITNYDRSFLEVNKIFTGREFTRLCLKNKKNIVSSCLYFFKREILSREKLKFYPEIQYEDNLFSTILLDKVEKLIYINKQFYFRRYRENSIMTQKVTKKKLEDLFKVSDELINYRKKQCVNEISSINLKNIISEVLENTLSLSLINNLSKKKVIKKIKKDYREYINYKMKLKILFNKVYIVYKKI</sequence>
<keyword evidence="1" id="KW-0328">Glycosyltransferase</keyword>
<evidence type="ECO:0000256" key="2">
    <source>
        <dbReference type="ARBA" id="ARBA00022679"/>
    </source>
</evidence>
<name>S2KXQ8_9FUSO</name>
<feature type="domain" description="Glycosyltransferase 2-like" evidence="3">
    <location>
        <begin position="3"/>
        <end position="171"/>
    </location>
</feature>
<dbReference type="Proteomes" id="UP000003233">
    <property type="component" value="Unassembled WGS sequence"/>
</dbReference>
<gene>
    <name evidence="4" type="ORF">HMPREF0402_04202</name>
</gene>
<proteinExistence type="predicted"/>
<evidence type="ECO:0000259" key="3">
    <source>
        <dbReference type="Pfam" id="PF00535"/>
    </source>
</evidence>
<keyword evidence="2" id="KW-0808">Transferase</keyword>
<reference evidence="4 5" key="1">
    <citation type="submission" date="2012-07" db="EMBL/GenBank/DDBJ databases">
        <title>The Genome Sequence of Fusobacterium ulcerans 12_1B.</title>
        <authorList>
            <consortium name="The Broad Institute Genome Sequencing Platform"/>
            <person name="Earl A."/>
            <person name="Ward D."/>
            <person name="Feldgarden M."/>
            <person name="Gevers D."/>
            <person name="Strauss J."/>
            <person name="Ambrose C.E."/>
            <person name="Allen-Vercoe E."/>
            <person name="Walker B."/>
            <person name="Young S.K."/>
            <person name="Zeng Q."/>
            <person name="Gargeya S."/>
            <person name="Fitzgerald M."/>
            <person name="Haas B."/>
            <person name="Abouelleil A."/>
            <person name="Alvarado L."/>
            <person name="Arachchi H.M."/>
            <person name="Berlin A.M."/>
            <person name="Chapman S.B."/>
            <person name="Goldberg J."/>
            <person name="Griggs A."/>
            <person name="Gujja S."/>
            <person name="Hansen M."/>
            <person name="Howarth C."/>
            <person name="Imamovic A."/>
            <person name="Larimer J."/>
            <person name="McCowen C."/>
            <person name="Montmayeur A."/>
            <person name="Murphy C."/>
            <person name="Neiman D."/>
            <person name="Pearson M."/>
            <person name="Priest M."/>
            <person name="Roberts A."/>
            <person name="Saif S."/>
            <person name="Shea T."/>
            <person name="Sisk P."/>
            <person name="Sykes S."/>
            <person name="Wortman J."/>
            <person name="Nusbaum C."/>
            <person name="Birren B."/>
        </authorList>
    </citation>
    <scope>NUCLEOTIDE SEQUENCE [LARGE SCALE GENOMIC DNA]</scope>
    <source>
        <strain evidence="4 5">12_1B</strain>
    </source>
</reference>
<dbReference type="Gene3D" id="3.90.550.10">
    <property type="entry name" value="Spore Coat Polysaccharide Biosynthesis Protein SpsA, Chain A"/>
    <property type="match status" value="1"/>
</dbReference>
<evidence type="ECO:0000313" key="4">
    <source>
        <dbReference type="EMBL" id="EPC09059.1"/>
    </source>
</evidence>
<dbReference type="PATRIC" id="fig|457404.5.peg.2007"/>
<comment type="caution">
    <text evidence="4">The sequence shown here is derived from an EMBL/GenBank/DDBJ whole genome shotgun (WGS) entry which is preliminary data.</text>
</comment>
<evidence type="ECO:0000313" key="5">
    <source>
        <dbReference type="Proteomes" id="UP000003233"/>
    </source>
</evidence>
<dbReference type="HOGENOM" id="CLU_025996_25_0_0"/>
<organism evidence="4 5">
    <name type="scientific">Fusobacterium ulcerans 12-1B</name>
    <dbReference type="NCBI Taxonomy" id="457404"/>
    <lineage>
        <taxon>Bacteria</taxon>
        <taxon>Fusobacteriati</taxon>
        <taxon>Fusobacteriota</taxon>
        <taxon>Fusobacteriia</taxon>
        <taxon>Fusobacteriales</taxon>
        <taxon>Fusobacteriaceae</taxon>
        <taxon>Fusobacterium</taxon>
    </lineage>
</organism>
<dbReference type="PANTHER" id="PTHR22916:SF51">
    <property type="entry name" value="GLYCOSYLTRANSFERASE EPSH-RELATED"/>
    <property type="match status" value="1"/>
</dbReference>
<dbReference type="EMBL" id="AGWJ02000021">
    <property type="protein sequence ID" value="EPC09059.1"/>
    <property type="molecule type" value="Genomic_DNA"/>
</dbReference>
<evidence type="ECO:0000256" key="1">
    <source>
        <dbReference type="ARBA" id="ARBA00022676"/>
    </source>
</evidence>
<dbReference type="SUPFAM" id="SSF53448">
    <property type="entry name" value="Nucleotide-diphospho-sugar transferases"/>
    <property type="match status" value="1"/>
</dbReference>
<keyword evidence="5" id="KW-1185">Reference proteome</keyword>
<dbReference type="GO" id="GO:0016757">
    <property type="term" value="F:glycosyltransferase activity"/>
    <property type="evidence" value="ECO:0007669"/>
    <property type="project" value="UniProtKB-KW"/>
</dbReference>
<dbReference type="RefSeq" id="WP_016361832.1">
    <property type="nucleotide sequence ID" value="NZ_KE161008.1"/>
</dbReference>
<accession>S2KXQ8</accession>
<protein>
    <recommendedName>
        <fullName evidence="3">Glycosyltransferase 2-like domain-containing protein</fullName>
    </recommendedName>
</protein>